<name>A0ACC2Z436_9PEZI</name>
<accession>A0ACC2Z436</accession>
<dbReference type="Proteomes" id="UP001172680">
    <property type="component" value="Unassembled WGS sequence"/>
</dbReference>
<gene>
    <name evidence="1" type="ORF">H2199_004681</name>
</gene>
<comment type="caution">
    <text evidence="1">The sequence shown here is derived from an EMBL/GenBank/DDBJ whole genome shotgun (WGS) entry which is preliminary data.</text>
</comment>
<evidence type="ECO:0000313" key="2">
    <source>
        <dbReference type="Proteomes" id="UP001172680"/>
    </source>
</evidence>
<protein>
    <submittedName>
        <fullName evidence="1">Uncharacterized protein</fullName>
    </submittedName>
</protein>
<reference evidence="1" key="1">
    <citation type="submission" date="2022-10" db="EMBL/GenBank/DDBJ databases">
        <title>Culturing micro-colonial fungi from biological soil crusts in the Mojave desert and describing Neophaeococcomyces mojavensis, and introducing the new genera and species Taxawa tesnikishii.</title>
        <authorList>
            <person name="Kurbessoian T."/>
            <person name="Stajich J.E."/>
        </authorList>
    </citation>
    <scope>NUCLEOTIDE SEQUENCE</scope>
    <source>
        <strain evidence="1">JES_115</strain>
    </source>
</reference>
<evidence type="ECO:0000313" key="1">
    <source>
        <dbReference type="EMBL" id="KAJ9642301.1"/>
    </source>
</evidence>
<organism evidence="1 2">
    <name type="scientific">Coniosporium tulheliwenetii</name>
    <dbReference type="NCBI Taxonomy" id="3383036"/>
    <lineage>
        <taxon>Eukaryota</taxon>
        <taxon>Fungi</taxon>
        <taxon>Dikarya</taxon>
        <taxon>Ascomycota</taxon>
        <taxon>Pezizomycotina</taxon>
        <taxon>Dothideomycetes</taxon>
        <taxon>Dothideomycetes incertae sedis</taxon>
        <taxon>Coniosporium</taxon>
    </lineage>
</organism>
<dbReference type="EMBL" id="JAPDRP010000013">
    <property type="protein sequence ID" value="KAJ9642301.1"/>
    <property type="molecule type" value="Genomic_DNA"/>
</dbReference>
<sequence length="647" mass="71504">MSSRALRRAQRELEEKEQQEKLAAQKKQVEESDDGERESPVNTRTSLFAALGDAEEDGEDGEDEDTDTATDARDSSTHPPGRKETAPVTSNAKRKKKRKGKEGKKAAGQPGQTTSVSKKPSQELDEIDIALKALSTTSQETEAETQRGSSTDPELLELFQLLSVDSQHLHAANEMRRLFGRAALEDHDEGDQAAGGRRRGRGQGQVGIAGAVAGRTMPGGRGLATLGLRRNMFIQGKEDWPKAPAGGLGMEIVKKNPDGTVEYRFVHSSSYQDVQSQFETCVASMDPNRMVQLLQYNPYHISTLLQVSEIAKQERDYATSGDLLERALFSFGRAVHSTFSTNVSQGKARLDFRRPENREFWLAAWRYITNLSMRATWRTVYEWAKLLLALSPSDDPYKVGLVIDQFAVRGRQQAHFISLATSPHFQDLWKGTANIPLTLGLAYTQAFEPSLGRKALREAIERRPWVAARLFSELQLEPIPPSIWGASPPTPYNELETALYATRAKDIWNTPEATALLMEVASAAKPHHDLGALMQEHEELLSFFRSLRPARRTGTPTDPASDTETDTDARRAAPTDEDIERLVRESGISAEEMAARMRRMLELQTALGEAFAVLGIPPARVVHGAAMGEEAGEESDGGPVRDSEDEV</sequence>
<proteinExistence type="predicted"/>
<keyword evidence="2" id="KW-1185">Reference proteome</keyword>